<dbReference type="AlphaFoldDB" id="A0A1S8AAI0"/>
<name>A0A1S8AAI0_ROSNE</name>
<evidence type="ECO:0000256" key="1">
    <source>
        <dbReference type="SAM" id="MobiDB-lite"/>
    </source>
</evidence>
<dbReference type="OrthoDB" id="47494at2759"/>
<feature type="compositionally biased region" description="Pro residues" evidence="1">
    <location>
        <begin position="119"/>
        <end position="128"/>
    </location>
</feature>
<sequence>MAIIQGFCTLHGEELDEQLRLGHSLYIVDMSSTNGSPMILLVTLVEMYPDGDSGRIGWALIWPDEGATKEDFWVYHATGEEQHAFVVEKTKNLPAKYLTTIKRSDPQTSVPVLRLVSKPPQPPSNQRS</sequence>
<accession>A0A1S8AAI0</accession>
<dbReference type="STRING" id="77044.A0A1S8AAI0"/>
<evidence type="ECO:0000313" key="2">
    <source>
        <dbReference type="EMBL" id="GAW27116.1"/>
    </source>
</evidence>
<keyword evidence="3" id="KW-1185">Reference proteome</keyword>
<feature type="region of interest" description="Disordered" evidence="1">
    <location>
        <begin position="109"/>
        <end position="128"/>
    </location>
</feature>
<evidence type="ECO:0000313" key="3">
    <source>
        <dbReference type="Proteomes" id="UP000054516"/>
    </source>
</evidence>
<protein>
    <submittedName>
        <fullName evidence="2">Putative fad binding domain protein</fullName>
    </submittedName>
</protein>
<proteinExistence type="predicted"/>
<reference evidence="2" key="1">
    <citation type="submission" date="2016-03" db="EMBL/GenBank/DDBJ databases">
        <title>Draft genome sequence of Rosellinia necatrix.</title>
        <authorList>
            <person name="Kanematsu S."/>
        </authorList>
    </citation>
    <scope>NUCLEOTIDE SEQUENCE [LARGE SCALE GENOMIC DNA]</scope>
    <source>
        <strain evidence="2">W97</strain>
    </source>
</reference>
<dbReference type="Proteomes" id="UP000054516">
    <property type="component" value="Unassembled WGS sequence"/>
</dbReference>
<gene>
    <name evidence="2" type="ORF">SAMD00023353_7200090</name>
</gene>
<organism evidence="2">
    <name type="scientific">Rosellinia necatrix</name>
    <name type="common">White root-rot fungus</name>
    <dbReference type="NCBI Taxonomy" id="77044"/>
    <lineage>
        <taxon>Eukaryota</taxon>
        <taxon>Fungi</taxon>
        <taxon>Dikarya</taxon>
        <taxon>Ascomycota</taxon>
        <taxon>Pezizomycotina</taxon>
        <taxon>Sordariomycetes</taxon>
        <taxon>Xylariomycetidae</taxon>
        <taxon>Xylariales</taxon>
        <taxon>Xylariaceae</taxon>
        <taxon>Rosellinia</taxon>
    </lineage>
</organism>
<dbReference type="EMBL" id="DF977517">
    <property type="protein sequence ID" value="GAW27116.1"/>
    <property type="molecule type" value="Genomic_DNA"/>
</dbReference>